<protein>
    <submittedName>
        <fullName evidence="3">Uncharacterized protein</fullName>
    </submittedName>
</protein>
<proteinExistence type="predicted"/>
<dbReference type="Proteomes" id="UP000254000">
    <property type="component" value="Unassembled WGS sequence"/>
</dbReference>
<evidence type="ECO:0000313" key="3">
    <source>
        <dbReference type="EMBL" id="RDB63525.1"/>
    </source>
</evidence>
<evidence type="ECO:0000256" key="2">
    <source>
        <dbReference type="SAM" id="Phobius"/>
    </source>
</evidence>
<evidence type="ECO:0000313" key="4">
    <source>
        <dbReference type="Proteomes" id="UP000254000"/>
    </source>
</evidence>
<feature type="transmembrane region" description="Helical" evidence="2">
    <location>
        <begin position="312"/>
        <end position="332"/>
    </location>
</feature>
<feature type="transmembrane region" description="Helical" evidence="2">
    <location>
        <begin position="175"/>
        <end position="196"/>
    </location>
</feature>
<reference evidence="3 4" key="1">
    <citation type="journal article" date="2018" name="Elife">
        <title>Discovery and characterization of a prevalent human gut bacterial enzyme sufficient for the inactivation of a family of plant toxins.</title>
        <authorList>
            <person name="Koppel N."/>
            <person name="Bisanz J.E."/>
            <person name="Pandelia M.E."/>
            <person name="Turnbaugh P.J."/>
            <person name="Balskus E.P."/>
        </authorList>
    </citation>
    <scope>NUCLEOTIDE SEQUENCE [LARGE SCALE GENOMIC DNA]</scope>
    <source>
        <strain evidence="3 4">3C</strain>
    </source>
</reference>
<accession>A0A369LZB0</accession>
<feature type="transmembrane region" description="Helical" evidence="2">
    <location>
        <begin position="282"/>
        <end position="305"/>
    </location>
</feature>
<name>A0A369LZB0_9ACTN</name>
<feature type="transmembrane region" description="Helical" evidence="2">
    <location>
        <begin position="47"/>
        <end position="66"/>
    </location>
</feature>
<dbReference type="OrthoDB" id="3177798at2"/>
<keyword evidence="2" id="KW-0472">Membrane</keyword>
<feature type="transmembrane region" description="Helical" evidence="2">
    <location>
        <begin position="21"/>
        <end position="41"/>
    </location>
</feature>
<feature type="transmembrane region" description="Helical" evidence="2">
    <location>
        <begin position="78"/>
        <end position="95"/>
    </location>
</feature>
<feature type="transmembrane region" description="Helical" evidence="2">
    <location>
        <begin position="115"/>
        <end position="136"/>
    </location>
</feature>
<dbReference type="GeneID" id="78360358"/>
<feature type="transmembrane region" description="Helical" evidence="2">
    <location>
        <begin position="239"/>
        <end position="262"/>
    </location>
</feature>
<organism evidence="3 4">
    <name type="scientific">Gordonibacter pamelaeae</name>
    <dbReference type="NCBI Taxonomy" id="471189"/>
    <lineage>
        <taxon>Bacteria</taxon>
        <taxon>Bacillati</taxon>
        <taxon>Actinomycetota</taxon>
        <taxon>Coriobacteriia</taxon>
        <taxon>Eggerthellales</taxon>
        <taxon>Eggerthellaceae</taxon>
        <taxon>Gordonibacter</taxon>
    </lineage>
</organism>
<gene>
    <name evidence="3" type="ORF">C1877_11710</name>
</gene>
<feature type="compositionally biased region" description="Low complexity" evidence="1">
    <location>
        <begin position="222"/>
        <end position="233"/>
    </location>
</feature>
<dbReference type="EMBL" id="PPTS01000007">
    <property type="protein sequence ID" value="RDB63525.1"/>
    <property type="molecule type" value="Genomic_DNA"/>
</dbReference>
<dbReference type="RefSeq" id="WP_114569245.1">
    <property type="nucleotide sequence ID" value="NZ_CABMMS010000007.1"/>
</dbReference>
<keyword evidence="2" id="KW-0812">Transmembrane</keyword>
<dbReference type="AlphaFoldDB" id="A0A369LZB0"/>
<keyword evidence="4" id="KW-1185">Reference proteome</keyword>
<sequence length="592" mass="62959">MRHDGESAGNEASGSMLARAGYALAGTLVAVLAAWLLSLIVPSAHSGFLELFAFVAAMSAVLMLWAAFKPSRGSSGSVALEALVVFATMMLVQVASDFLRSPSMFGYSSPLVWFWGYAMFMVYSGLGLALPAAWALGSSVRWARRSWGWVAGEAAFVLVAGALASAGVLDLSSSLLGFAFQGLVFVAAALAAAGAVQRIVCELVWRSRGERAGDQPPRPHARPTARPAARPDVAPRGKLRTACIAVLVVSVAVSVAALAFFLACRQYAFSQGLALRNVVYDVPTFCVLATCFVAIPFAAIGAAAGPSKDYRIAGYAVLCALVLLPVMLFSSARLDVPEETELPDGTIEVVTPVWLDKPRVRYAVPEGPLFMRLLPEASEAAVPEAEDPLPREQSGHSYHTTGTIASIDEEAQTLELAVTDSTEYLAVGERVTVECAMAEHFDVPFDELAVGETVQIRSTEACADRVIVAQKVFVEISEYYRSEGGPERSLDDILASYDCPYAITGTVTSAVGEGGFSFRVDDGGGFVENGTELHVSEAFVERRLYGMKGLQWGMDGVIIGFSDLPAEGVLRAKVIVGNDDTSSDYWENMPAA</sequence>
<evidence type="ECO:0000256" key="1">
    <source>
        <dbReference type="SAM" id="MobiDB-lite"/>
    </source>
</evidence>
<keyword evidence="2" id="KW-1133">Transmembrane helix</keyword>
<feature type="transmembrane region" description="Helical" evidence="2">
    <location>
        <begin position="148"/>
        <end position="169"/>
    </location>
</feature>
<comment type="caution">
    <text evidence="3">The sequence shown here is derived from an EMBL/GenBank/DDBJ whole genome shotgun (WGS) entry which is preliminary data.</text>
</comment>
<feature type="region of interest" description="Disordered" evidence="1">
    <location>
        <begin position="210"/>
        <end position="233"/>
    </location>
</feature>